<dbReference type="EMBL" id="FQZR01000012">
    <property type="protein sequence ID" value="SHJ73853.1"/>
    <property type="molecule type" value="Genomic_DNA"/>
</dbReference>
<keyword evidence="3" id="KW-0238">DNA-binding</keyword>
<dbReference type="PROSITE" id="PS51898">
    <property type="entry name" value="TYR_RECOMBINASE"/>
    <property type="match status" value="1"/>
</dbReference>
<protein>
    <submittedName>
        <fullName evidence="6">Site-specific recombinase XerD</fullName>
    </submittedName>
</protein>
<evidence type="ECO:0000256" key="4">
    <source>
        <dbReference type="ARBA" id="ARBA00023172"/>
    </source>
</evidence>
<evidence type="ECO:0000313" key="6">
    <source>
        <dbReference type="EMBL" id="SHJ73853.1"/>
    </source>
</evidence>
<dbReference type="InterPro" id="IPR010998">
    <property type="entry name" value="Integrase_recombinase_N"/>
</dbReference>
<dbReference type="Gene3D" id="1.10.443.10">
    <property type="entry name" value="Intergrase catalytic core"/>
    <property type="match status" value="1"/>
</dbReference>
<feature type="domain" description="Tyr recombinase" evidence="5">
    <location>
        <begin position="221"/>
        <end position="414"/>
    </location>
</feature>
<dbReference type="InterPro" id="IPR011010">
    <property type="entry name" value="DNA_brk_join_enz"/>
</dbReference>
<evidence type="ECO:0000313" key="7">
    <source>
        <dbReference type="Proteomes" id="UP000184001"/>
    </source>
</evidence>
<organism evidence="6 7">
    <name type="scientific">Halodesulfovibrio aestuarii</name>
    <dbReference type="NCBI Taxonomy" id="126333"/>
    <lineage>
        <taxon>Bacteria</taxon>
        <taxon>Pseudomonadati</taxon>
        <taxon>Thermodesulfobacteriota</taxon>
        <taxon>Desulfovibrionia</taxon>
        <taxon>Desulfovibrionales</taxon>
        <taxon>Desulfovibrionaceae</taxon>
        <taxon>Halodesulfovibrio</taxon>
    </lineage>
</organism>
<dbReference type="CDD" id="cd00796">
    <property type="entry name" value="INT_Rci_Hp1_C"/>
    <property type="match status" value="1"/>
</dbReference>
<keyword evidence="2" id="KW-0229">DNA integration</keyword>
<evidence type="ECO:0000256" key="1">
    <source>
        <dbReference type="ARBA" id="ARBA00008857"/>
    </source>
</evidence>
<dbReference type="Pfam" id="PF14659">
    <property type="entry name" value="Phage_int_SAM_3"/>
    <property type="match status" value="1"/>
</dbReference>
<dbReference type="RefSeq" id="WP_019999228.1">
    <property type="nucleotide sequence ID" value="NZ_CP192219.1"/>
</dbReference>
<name>A0A8G2CCA3_9BACT</name>
<reference evidence="6 7" key="1">
    <citation type="submission" date="2016-11" db="EMBL/GenBank/DDBJ databases">
        <authorList>
            <person name="Varghese N."/>
            <person name="Submissions S."/>
        </authorList>
    </citation>
    <scope>NUCLEOTIDE SEQUENCE [LARGE SCALE GENOMIC DNA]</scope>
    <source>
        <strain evidence="6 7">DSM 17919</strain>
    </source>
</reference>
<dbReference type="GO" id="GO:0003677">
    <property type="term" value="F:DNA binding"/>
    <property type="evidence" value="ECO:0007669"/>
    <property type="project" value="UniProtKB-KW"/>
</dbReference>
<dbReference type="InterPro" id="IPR004107">
    <property type="entry name" value="Integrase_SAM-like_N"/>
</dbReference>
<gene>
    <name evidence="6" type="ORF">SAMN05660830_03120</name>
</gene>
<accession>A0A8G2CCA3</accession>
<dbReference type="InterPro" id="IPR013762">
    <property type="entry name" value="Integrase-like_cat_sf"/>
</dbReference>
<sequence length="421" mass="48891">MMKAKKTWFRVKGARGIRYYELEDRKHRSRPDKYFCVRWYRNGKEHEEGLGWSSEGWTAAEITRMRNQLQQNYKQGETPTTFKELMEQREEKRRAAKAVEEEETLRAMTFRQFFEEHFIPWKRDRKKRRSWADDVKRANHRILPFLGELPLNSITPDLLHEFMDSMYEDNLSDGTVLHHMAVIRQTFNRATVTTVDGNVVFTGLSPIASVELPKLSDNCNARERYLTKEEADLILRTCRNNSENAPRTTGKASWLDLHDAILLSLTTGLRMGEIQRLEWSDINFYGKTLVVRKSTSRKPGGTIPLNSSAITMLKDRKTRSERAALVFPPVFGGKKRENFSHLFKDVVDSLGFNDDATSESQRIVFHSLRHTFASWLAIAGVDIYRIKSLMRHKTLAMTQRYAHLIPDDSREAVELLSVGTD</sequence>
<dbReference type="Gene3D" id="1.10.150.130">
    <property type="match status" value="1"/>
</dbReference>
<dbReference type="AlphaFoldDB" id="A0A8G2CCA3"/>
<dbReference type="PANTHER" id="PTHR30349">
    <property type="entry name" value="PHAGE INTEGRASE-RELATED"/>
    <property type="match status" value="1"/>
</dbReference>
<dbReference type="PANTHER" id="PTHR30349:SF64">
    <property type="entry name" value="PROPHAGE INTEGRASE INTD-RELATED"/>
    <property type="match status" value="1"/>
</dbReference>
<comment type="caution">
    <text evidence="6">The sequence shown here is derived from an EMBL/GenBank/DDBJ whole genome shotgun (WGS) entry which is preliminary data.</text>
</comment>
<dbReference type="GO" id="GO:0015074">
    <property type="term" value="P:DNA integration"/>
    <property type="evidence" value="ECO:0007669"/>
    <property type="project" value="UniProtKB-KW"/>
</dbReference>
<keyword evidence="4" id="KW-0233">DNA recombination</keyword>
<evidence type="ECO:0000256" key="3">
    <source>
        <dbReference type="ARBA" id="ARBA00023125"/>
    </source>
</evidence>
<dbReference type="InterPro" id="IPR002104">
    <property type="entry name" value="Integrase_catalytic"/>
</dbReference>
<dbReference type="InterPro" id="IPR050090">
    <property type="entry name" value="Tyrosine_recombinase_XerCD"/>
</dbReference>
<dbReference type="Pfam" id="PF00589">
    <property type="entry name" value="Phage_integrase"/>
    <property type="match status" value="1"/>
</dbReference>
<dbReference type="SUPFAM" id="SSF56349">
    <property type="entry name" value="DNA breaking-rejoining enzymes"/>
    <property type="match status" value="1"/>
</dbReference>
<dbReference type="GO" id="GO:0006310">
    <property type="term" value="P:DNA recombination"/>
    <property type="evidence" value="ECO:0007669"/>
    <property type="project" value="UniProtKB-KW"/>
</dbReference>
<dbReference type="Proteomes" id="UP000184001">
    <property type="component" value="Unassembled WGS sequence"/>
</dbReference>
<evidence type="ECO:0000259" key="5">
    <source>
        <dbReference type="PROSITE" id="PS51898"/>
    </source>
</evidence>
<comment type="similarity">
    <text evidence="1">Belongs to the 'phage' integrase family.</text>
</comment>
<evidence type="ECO:0000256" key="2">
    <source>
        <dbReference type="ARBA" id="ARBA00022908"/>
    </source>
</evidence>
<proteinExistence type="inferred from homology"/>